<protein>
    <submittedName>
        <fullName evidence="3">Tyrosine recombinase XerC</fullName>
    </submittedName>
</protein>
<dbReference type="Proteomes" id="UP001595696">
    <property type="component" value="Unassembled WGS sequence"/>
</dbReference>
<dbReference type="EMBL" id="JBHSAX010000003">
    <property type="protein sequence ID" value="MFC3961051.1"/>
    <property type="molecule type" value="Genomic_DNA"/>
</dbReference>
<evidence type="ECO:0000259" key="2">
    <source>
        <dbReference type="PROSITE" id="PS51898"/>
    </source>
</evidence>
<organism evidence="3 4">
    <name type="scientific">Nocardia jiangsuensis</name>
    <dbReference type="NCBI Taxonomy" id="1691563"/>
    <lineage>
        <taxon>Bacteria</taxon>
        <taxon>Bacillati</taxon>
        <taxon>Actinomycetota</taxon>
        <taxon>Actinomycetes</taxon>
        <taxon>Mycobacteriales</taxon>
        <taxon>Nocardiaceae</taxon>
        <taxon>Nocardia</taxon>
    </lineage>
</organism>
<evidence type="ECO:0000313" key="4">
    <source>
        <dbReference type="Proteomes" id="UP001595696"/>
    </source>
</evidence>
<proteinExistence type="predicted"/>
<dbReference type="RefSeq" id="WP_378610810.1">
    <property type="nucleotide sequence ID" value="NZ_JBHSAX010000003.1"/>
</dbReference>
<dbReference type="InterPro" id="IPR002104">
    <property type="entry name" value="Integrase_catalytic"/>
</dbReference>
<dbReference type="PROSITE" id="PS51898">
    <property type="entry name" value="TYR_RECOMBINASE"/>
    <property type="match status" value="1"/>
</dbReference>
<evidence type="ECO:0000313" key="3">
    <source>
        <dbReference type="EMBL" id="MFC3961051.1"/>
    </source>
</evidence>
<accession>A0ABV8DM25</accession>
<evidence type="ECO:0000256" key="1">
    <source>
        <dbReference type="ARBA" id="ARBA00023172"/>
    </source>
</evidence>
<keyword evidence="1" id="KW-0233">DNA recombination</keyword>
<sequence>MGFDIRVPVGVSAAPLLAGFAAAFPAQRVPIARFLTWLAARRGYEDALDSAAGRDLAVSGYLRAGAVDSDLTALRVFYRWLGLGAPAARRAPPDERALTAEQERAVLGAAARRGSRAYALLLLALDTGAGGAELAALDLGALDLAEWPGRITLGADRTVPVAAATRGALTAWLEERRLLTDAEVLAVFVTEYAPHRRLAHRTVAEILRGIGADAEVELGHHVLRSTAEQRLARSGLTPEAVADRLGQRAAERMPLPPCGREQLDLFGDSPASVLRHS</sequence>
<feature type="domain" description="Tyr recombinase" evidence="2">
    <location>
        <begin position="93"/>
        <end position="277"/>
    </location>
</feature>
<reference evidence="4" key="1">
    <citation type="journal article" date="2019" name="Int. J. Syst. Evol. Microbiol.">
        <title>The Global Catalogue of Microorganisms (GCM) 10K type strain sequencing project: providing services to taxonomists for standard genome sequencing and annotation.</title>
        <authorList>
            <consortium name="The Broad Institute Genomics Platform"/>
            <consortium name="The Broad Institute Genome Sequencing Center for Infectious Disease"/>
            <person name="Wu L."/>
            <person name="Ma J."/>
        </authorList>
    </citation>
    <scope>NUCLEOTIDE SEQUENCE [LARGE SCALE GENOMIC DNA]</scope>
    <source>
        <strain evidence="4">CGMCC 4.7330</strain>
    </source>
</reference>
<dbReference type="Gene3D" id="1.10.443.10">
    <property type="entry name" value="Intergrase catalytic core"/>
    <property type="match status" value="1"/>
</dbReference>
<keyword evidence="4" id="KW-1185">Reference proteome</keyword>
<dbReference type="SUPFAM" id="SSF56349">
    <property type="entry name" value="DNA breaking-rejoining enzymes"/>
    <property type="match status" value="1"/>
</dbReference>
<name>A0ABV8DM25_9NOCA</name>
<comment type="caution">
    <text evidence="3">The sequence shown here is derived from an EMBL/GenBank/DDBJ whole genome shotgun (WGS) entry which is preliminary data.</text>
</comment>
<gene>
    <name evidence="3" type="primary">xerC</name>
    <name evidence="3" type="ORF">ACFO0B_03505</name>
</gene>
<dbReference type="InterPro" id="IPR011010">
    <property type="entry name" value="DNA_brk_join_enz"/>
</dbReference>
<dbReference type="InterPro" id="IPR013762">
    <property type="entry name" value="Integrase-like_cat_sf"/>
</dbReference>
<dbReference type="Pfam" id="PF00589">
    <property type="entry name" value="Phage_integrase"/>
    <property type="match status" value="1"/>
</dbReference>